<evidence type="ECO:0000256" key="4">
    <source>
        <dbReference type="SAM" id="MobiDB-lite"/>
    </source>
</evidence>
<keyword evidence="3" id="KW-0949">S-adenosyl-L-methionine</keyword>
<dbReference type="InterPro" id="IPR050362">
    <property type="entry name" value="Cation-dep_OMT"/>
</dbReference>
<keyword evidence="2" id="KW-0808">Transferase</keyword>
<accession>A0ABP8KB69</accession>
<dbReference type="Proteomes" id="UP001500635">
    <property type="component" value="Unassembled WGS sequence"/>
</dbReference>
<reference evidence="6" key="1">
    <citation type="journal article" date="2019" name="Int. J. Syst. Evol. Microbiol.">
        <title>The Global Catalogue of Microorganisms (GCM) 10K type strain sequencing project: providing services to taxonomists for standard genome sequencing and annotation.</title>
        <authorList>
            <consortium name="The Broad Institute Genomics Platform"/>
            <consortium name="The Broad Institute Genome Sequencing Center for Infectious Disease"/>
            <person name="Wu L."/>
            <person name="Ma J."/>
        </authorList>
    </citation>
    <scope>NUCLEOTIDE SEQUENCE [LARGE SCALE GENOMIC DNA]</scope>
    <source>
        <strain evidence="6">JCM 17688</strain>
    </source>
</reference>
<evidence type="ECO:0000313" key="6">
    <source>
        <dbReference type="Proteomes" id="UP001500635"/>
    </source>
</evidence>
<dbReference type="Pfam" id="PF01596">
    <property type="entry name" value="Methyltransf_3"/>
    <property type="match status" value="1"/>
</dbReference>
<name>A0ABP8KB69_9ACTN</name>
<dbReference type="SUPFAM" id="SSF53335">
    <property type="entry name" value="S-adenosyl-L-methionine-dependent methyltransferases"/>
    <property type="match status" value="1"/>
</dbReference>
<keyword evidence="6" id="KW-1185">Reference proteome</keyword>
<evidence type="ECO:0000256" key="3">
    <source>
        <dbReference type="ARBA" id="ARBA00022691"/>
    </source>
</evidence>
<evidence type="ECO:0000256" key="1">
    <source>
        <dbReference type="ARBA" id="ARBA00022603"/>
    </source>
</evidence>
<dbReference type="CDD" id="cd02440">
    <property type="entry name" value="AdoMet_MTases"/>
    <property type="match status" value="1"/>
</dbReference>
<proteinExistence type="predicted"/>
<keyword evidence="1" id="KW-0489">Methyltransferase</keyword>
<comment type="caution">
    <text evidence="5">The sequence shown here is derived from an EMBL/GenBank/DDBJ whole genome shotgun (WGS) entry which is preliminary data.</text>
</comment>
<dbReference type="Gene3D" id="3.40.50.150">
    <property type="entry name" value="Vaccinia Virus protein VP39"/>
    <property type="match status" value="1"/>
</dbReference>
<dbReference type="PANTHER" id="PTHR10509">
    <property type="entry name" value="O-METHYLTRANSFERASE-RELATED"/>
    <property type="match status" value="1"/>
</dbReference>
<dbReference type="InterPro" id="IPR029063">
    <property type="entry name" value="SAM-dependent_MTases_sf"/>
</dbReference>
<gene>
    <name evidence="5" type="ORF">GCM10023147_43620</name>
</gene>
<dbReference type="PANTHER" id="PTHR10509:SF85">
    <property type="entry name" value="O-METHYLTRANSFERASE RV1220C-RELATED"/>
    <property type="match status" value="1"/>
</dbReference>
<dbReference type="InterPro" id="IPR002935">
    <property type="entry name" value="SAM_O-MeTrfase"/>
</dbReference>
<feature type="region of interest" description="Disordered" evidence="4">
    <location>
        <begin position="1"/>
        <end position="23"/>
    </location>
</feature>
<organism evidence="5 6">
    <name type="scientific">Tsukamurella soli</name>
    <dbReference type="NCBI Taxonomy" id="644556"/>
    <lineage>
        <taxon>Bacteria</taxon>
        <taxon>Bacillati</taxon>
        <taxon>Actinomycetota</taxon>
        <taxon>Actinomycetes</taxon>
        <taxon>Mycobacteriales</taxon>
        <taxon>Tsukamurellaceae</taxon>
        <taxon>Tsukamurella</taxon>
    </lineage>
</organism>
<evidence type="ECO:0000313" key="5">
    <source>
        <dbReference type="EMBL" id="GAA4402735.1"/>
    </source>
</evidence>
<dbReference type="EMBL" id="BAABFR010000101">
    <property type="protein sequence ID" value="GAA4402735.1"/>
    <property type="molecule type" value="Genomic_DNA"/>
</dbReference>
<protein>
    <submittedName>
        <fullName evidence="5">O-methyltransferase</fullName>
    </submittedName>
</protein>
<dbReference type="PROSITE" id="PS51682">
    <property type="entry name" value="SAM_OMT_I"/>
    <property type="match status" value="1"/>
</dbReference>
<evidence type="ECO:0000256" key="2">
    <source>
        <dbReference type="ARBA" id="ARBA00022679"/>
    </source>
</evidence>
<sequence length="241" mass="24591">MARAARHTAPTHATDYPRHVPNRSSAAQSAALVDYAENAIVEDAAMASARERAADLGVDAVTPAVGAMLSVLAAVSGARSVVEVGTGAGISGLWLLSGMRPDGVLTTIDSEAEYQSAAKVGFAQAGLPASRTRLINGHALDVLPRLADGSYDLILIDGDPTDHARYVPEAVRLARPGGVVVLNIGSAGGRIADGDADDDEVLAAREATRLIAEDERLLPVVVPLGGGLLAAAKSVTADSSE</sequence>